<evidence type="ECO:0000313" key="11">
    <source>
        <dbReference type="EMBL" id="TGN67953.1"/>
    </source>
</evidence>
<feature type="transmembrane region" description="Helical" evidence="9">
    <location>
        <begin position="325"/>
        <end position="344"/>
    </location>
</feature>
<feature type="transmembrane region" description="Helical" evidence="9">
    <location>
        <begin position="71"/>
        <end position="91"/>
    </location>
</feature>
<evidence type="ECO:0000256" key="7">
    <source>
        <dbReference type="ARBA" id="ARBA00023065"/>
    </source>
</evidence>
<feature type="transmembrane region" description="Helical" evidence="9">
    <location>
        <begin position="103"/>
        <end position="136"/>
    </location>
</feature>
<feature type="transmembrane region" description="Helical" evidence="9">
    <location>
        <begin position="246"/>
        <end position="276"/>
    </location>
</feature>
<dbReference type="GO" id="GO:0005886">
    <property type="term" value="C:plasma membrane"/>
    <property type="evidence" value="ECO:0007669"/>
    <property type="project" value="UniProtKB-SubCell"/>
</dbReference>
<keyword evidence="3" id="KW-0050">Antiport</keyword>
<dbReference type="Gene3D" id="1.20.1530.20">
    <property type="match status" value="1"/>
</dbReference>
<evidence type="ECO:0000256" key="4">
    <source>
        <dbReference type="ARBA" id="ARBA00022475"/>
    </source>
</evidence>
<dbReference type="Pfam" id="PF00999">
    <property type="entry name" value="Na_H_Exchanger"/>
    <property type="match status" value="1"/>
</dbReference>
<feature type="transmembrane region" description="Helical" evidence="9">
    <location>
        <begin position="42"/>
        <end position="59"/>
    </location>
</feature>
<evidence type="ECO:0000256" key="8">
    <source>
        <dbReference type="ARBA" id="ARBA00023136"/>
    </source>
</evidence>
<dbReference type="RefSeq" id="WP_135816364.1">
    <property type="nucleotide sequence ID" value="NZ_SRPG01000017.1"/>
</dbReference>
<dbReference type="EMBL" id="SRPG01000017">
    <property type="protein sequence ID" value="TGN67953.1"/>
    <property type="molecule type" value="Genomic_DNA"/>
</dbReference>
<keyword evidence="6 9" id="KW-1133">Transmembrane helix</keyword>
<evidence type="ECO:0000256" key="9">
    <source>
        <dbReference type="SAM" id="Phobius"/>
    </source>
</evidence>
<evidence type="ECO:0000256" key="6">
    <source>
        <dbReference type="ARBA" id="ARBA00022989"/>
    </source>
</evidence>
<organism evidence="11 12">
    <name type="scientific">Paracoccus liaowanqingii</name>
    <dbReference type="NCBI Taxonomy" id="2560053"/>
    <lineage>
        <taxon>Bacteria</taxon>
        <taxon>Pseudomonadati</taxon>
        <taxon>Pseudomonadota</taxon>
        <taxon>Alphaproteobacteria</taxon>
        <taxon>Rhodobacterales</taxon>
        <taxon>Paracoccaceae</taxon>
        <taxon>Paracoccus</taxon>
    </lineage>
</organism>
<name>A0A4Z1CRQ1_9RHOB</name>
<evidence type="ECO:0000313" key="12">
    <source>
        <dbReference type="Proteomes" id="UP000297972"/>
    </source>
</evidence>
<comment type="caution">
    <text evidence="11">The sequence shown here is derived from an EMBL/GenBank/DDBJ whole genome shotgun (WGS) entry which is preliminary data.</text>
</comment>
<evidence type="ECO:0000259" key="10">
    <source>
        <dbReference type="Pfam" id="PF00999"/>
    </source>
</evidence>
<evidence type="ECO:0000256" key="1">
    <source>
        <dbReference type="ARBA" id="ARBA00004651"/>
    </source>
</evidence>
<dbReference type="AlphaFoldDB" id="A0A4Z1CRQ1"/>
<gene>
    <name evidence="11" type="ORF">E4L95_03195</name>
</gene>
<accession>A0A4Z1CRQ1</accession>
<dbReference type="InterPro" id="IPR006153">
    <property type="entry name" value="Cation/H_exchanger_TM"/>
</dbReference>
<feature type="domain" description="Cation/H+ exchanger transmembrane" evidence="10">
    <location>
        <begin position="24"/>
        <end position="404"/>
    </location>
</feature>
<dbReference type="GO" id="GO:1902600">
    <property type="term" value="P:proton transmembrane transport"/>
    <property type="evidence" value="ECO:0007669"/>
    <property type="project" value="InterPro"/>
</dbReference>
<keyword evidence="2" id="KW-0813">Transport</keyword>
<dbReference type="OrthoDB" id="9810860at2"/>
<evidence type="ECO:0000256" key="2">
    <source>
        <dbReference type="ARBA" id="ARBA00022448"/>
    </source>
</evidence>
<comment type="subcellular location">
    <subcellularLocation>
        <location evidence="1">Cell membrane</location>
        <topology evidence="1">Multi-pass membrane protein</topology>
    </subcellularLocation>
</comment>
<dbReference type="PANTHER" id="PTHR32507:SF8">
    <property type="entry name" value="CNH1P"/>
    <property type="match status" value="1"/>
</dbReference>
<proteinExistence type="predicted"/>
<feature type="transmembrane region" description="Helical" evidence="9">
    <location>
        <begin position="178"/>
        <end position="201"/>
    </location>
</feature>
<reference evidence="11 12" key="1">
    <citation type="submission" date="2019-03" db="EMBL/GenBank/DDBJ databases">
        <authorList>
            <person name="Li J."/>
        </authorList>
    </citation>
    <scope>NUCLEOTIDE SEQUENCE [LARGE SCALE GENOMIC DNA]</scope>
    <source>
        <strain evidence="11 12">3058</strain>
    </source>
</reference>
<evidence type="ECO:0000256" key="3">
    <source>
        <dbReference type="ARBA" id="ARBA00022449"/>
    </source>
</evidence>
<keyword evidence="8 9" id="KW-0472">Membrane</keyword>
<dbReference type="Proteomes" id="UP000297972">
    <property type="component" value="Unassembled WGS sequence"/>
</dbReference>
<feature type="transmembrane region" description="Helical" evidence="9">
    <location>
        <begin position="12"/>
        <end position="30"/>
    </location>
</feature>
<keyword evidence="12" id="KW-1185">Reference proteome</keyword>
<dbReference type="GO" id="GO:0015297">
    <property type="term" value="F:antiporter activity"/>
    <property type="evidence" value="ECO:0007669"/>
    <property type="project" value="UniProtKB-KW"/>
</dbReference>
<evidence type="ECO:0000256" key="5">
    <source>
        <dbReference type="ARBA" id="ARBA00022692"/>
    </source>
</evidence>
<feature type="transmembrane region" description="Helical" evidence="9">
    <location>
        <begin position="208"/>
        <end position="226"/>
    </location>
</feature>
<keyword evidence="5 9" id="KW-0812">Transmembrane</keyword>
<feature type="transmembrane region" description="Helical" evidence="9">
    <location>
        <begin position="386"/>
        <end position="408"/>
    </location>
</feature>
<protein>
    <submittedName>
        <fullName evidence="11">Sodium:proton antiporter</fullName>
    </submittedName>
</protein>
<feature type="transmembrane region" description="Helical" evidence="9">
    <location>
        <begin position="356"/>
        <end position="374"/>
    </location>
</feature>
<sequence>MSDNEPFFGLSPTHVLMATVGAAVFIAYLVPRIAFMRAASSSAILMILGLVIFTFIPGMPAALDPTVSPRIWEITSEIAVIVVLFATGLRIDNVGSWSRWRPTVRLLLIAMPLTIAALAFLGWALAGMTIAGAVLLGAVLSPTDPVLAGDVQVGPPLEGNEHPVRFTLTAEAGLNDGLAFPFVYLGLIIASEGADPSVWLLDWILFDGLYRITVGAAVGAFVGWLLGRSLFSTWGSSAIEKSGPGVLALGAVLLCYGIVEMVEGYGFIGVFTAGLICRRVQEKHHFHKRLHAFSEALAHALTAILLVLLGSILPALWPALDWRHALIGFGLLLVIRPLVGWLALLRTGMTSGDRLIVGFFGVRGIGSVYYVGYATGHMEFVNEDQLWALVAYTIFASALIHGSTSFLVDRHVSPWAGETAPADRPHSPRS</sequence>
<dbReference type="PANTHER" id="PTHR32507">
    <property type="entry name" value="NA(+)/H(+) ANTIPORTER 1"/>
    <property type="match status" value="1"/>
</dbReference>
<keyword evidence="4" id="KW-1003">Cell membrane</keyword>
<feature type="transmembrane region" description="Helical" evidence="9">
    <location>
        <begin position="297"/>
        <end position="319"/>
    </location>
</feature>
<dbReference type="InterPro" id="IPR038770">
    <property type="entry name" value="Na+/solute_symporter_sf"/>
</dbReference>
<keyword evidence="7" id="KW-0406">Ion transport</keyword>